<evidence type="ECO:0000256" key="4">
    <source>
        <dbReference type="ARBA" id="ARBA00008391"/>
    </source>
</evidence>
<keyword evidence="7 14" id="KW-0328">Glycosyltransferase</keyword>
<dbReference type="Pfam" id="PF00156">
    <property type="entry name" value="Pribosyltran"/>
    <property type="match status" value="1"/>
</dbReference>
<comment type="subcellular location">
    <subcellularLocation>
        <location evidence="2">Cytoplasm</location>
    </subcellularLocation>
</comment>
<dbReference type="InterPro" id="IPR005904">
    <property type="entry name" value="Hxn_phspho_trans"/>
</dbReference>
<dbReference type="GO" id="GO:0000287">
    <property type="term" value="F:magnesium ion binding"/>
    <property type="evidence" value="ECO:0007669"/>
    <property type="project" value="TreeGrafter"/>
</dbReference>
<dbReference type="Gene3D" id="3.40.50.2020">
    <property type="match status" value="1"/>
</dbReference>
<dbReference type="SUPFAM" id="SSF53271">
    <property type="entry name" value="PRTase-like"/>
    <property type="match status" value="1"/>
</dbReference>
<dbReference type="InterPro" id="IPR000836">
    <property type="entry name" value="PRTase_dom"/>
</dbReference>
<dbReference type="GO" id="GO:0032263">
    <property type="term" value="P:GMP salvage"/>
    <property type="evidence" value="ECO:0007669"/>
    <property type="project" value="TreeGrafter"/>
</dbReference>
<evidence type="ECO:0000256" key="3">
    <source>
        <dbReference type="ARBA" id="ARBA00004669"/>
    </source>
</evidence>
<evidence type="ECO:0000259" key="13">
    <source>
        <dbReference type="Pfam" id="PF00156"/>
    </source>
</evidence>
<comment type="similarity">
    <text evidence="4">Belongs to the purine/pyrimidine phosphoribosyltransferase family.</text>
</comment>
<keyword evidence="11" id="KW-0547">Nucleotide-binding</keyword>
<dbReference type="GO" id="GO:0006166">
    <property type="term" value="P:purine ribonucleoside salvage"/>
    <property type="evidence" value="ECO:0007669"/>
    <property type="project" value="UniProtKB-KW"/>
</dbReference>
<keyword evidence="9" id="KW-0479">Metal-binding</keyword>
<evidence type="ECO:0000256" key="5">
    <source>
        <dbReference type="ARBA" id="ARBA00011895"/>
    </source>
</evidence>
<dbReference type="PANTHER" id="PTHR43340:SF1">
    <property type="entry name" value="HYPOXANTHINE PHOSPHORIBOSYLTRANSFERASE"/>
    <property type="match status" value="1"/>
</dbReference>
<dbReference type="InterPro" id="IPR050408">
    <property type="entry name" value="HGPRT"/>
</dbReference>
<keyword evidence="8 14" id="KW-0808">Transferase</keyword>
<reference evidence="14" key="1">
    <citation type="submission" date="2018-10" db="EMBL/GenBank/DDBJ databases">
        <title>Hidden diversity of soil giant viruses.</title>
        <authorList>
            <person name="Schulz F."/>
            <person name="Alteio L."/>
            <person name="Goudeau D."/>
            <person name="Ryan E.M."/>
            <person name="Malmstrom R.R."/>
            <person name="Blanchard J."/>
            <person name="Woyke T."/>
        </authorList>
    </citation>
    <scope>NUCLEOTIDE SEQUENCE</scope>
    <source>
        <strain evidence="14">EDV1</strain>
    </source>
</reference>
<keyword evidence="10" id="KW-0660">Purine salvage</keyword>
<dbReference type="CDD" id="cd06223">
    <property type="entry name" value="PRTases_typeI"/>
    <property type="match status" value="1"/>
</dbReference>
<dbReference type="PANTHER" id="PTHR43340">
    <property type="entry name" value="HYPOXANTHINE-GUANINE PHOSPHORIBOSYLTRANSFERASE"/>
    <property type="match status" value="1"/>
</dbReference>
<dbReference type="GO" id="GO:0046100">
    <property type="term" value="P:hypoxanthine metabolic process"/>
    <property type="evidence" value="ECO:0007669"/>
    <property type="project" value="TreeGrafter"/>
</dbReference>
<comment type="pathway">
    <text evidence="3">Purine metabolism; IMP biosynthesis via salvage pathway; IMP from hypoxanthine: step 1/1.</text>
</comment>
<evidence type="ECO:0000313" key="14">
    <source>
        <dbReference type="EMBL" id="AYV78583.1"/>
    </source>
</evidence>
<dbReference type="GO" id="GO:0006178">
    <property type="term" value="P:guanine salvage"/>
    <property type="evidence" value="ECO:0007669"/>
    <property type="project" value="TreeGrafter"/>
</dbReference>
<dbReference type="EMBL" id="MK072084">
    <property type="protein sequence ID" value="AYV78583.1"/>
    <property type="molecule type" value="Genomic_DNA"/>
</dbReference>
<dbReference type="FunFam" id="3.40.50.2020:FF:000006">
    <property type="entry name" value="Hypoxanthine phosphoribosyltransferase"/>
    <property type="match status" value="1"/>
</dbReference>
<evidence type="ECO:0000256" key="8">
    <source>
        <dbReference type="ARBA" id="ARBA00022679"/>
    </source>
</evidence>
<evidence type="ECO:0000256" key="7">
    <source>
        <dbReference type="ARBA" id="ARBA00022676"/>
    </source>
</evidence>
<evidence type="ECO:0000256" key="11">
    <source>
        <dbReference type="ARBA" id="ARBA00022741"/>
    </source>
</evidence>
<organism evidence="14">
    <name type="scientific">Edafosvirus sp</name>
    <dbReference type="NCBI Taxonomy" id="2487765"/>
    <lineage>
        <taxon>Viruses</taxon>
        <taxon>Varidnaviria</taxon>
        <taxon>Bamfordvirae</taxon>
        <taxon>Nucleocytoviricota</taxon>
        <taxon>Megaviricetes</taxon>
        <taxon>Imitervirales</taxon>
        <taxon>Mimiviridae</taxon>
        <taxon>Klosneuvirinae</taxon>
    </lineage>
</organism>
<dbReference type="NCBIfam" id="TIGR01203">
    <property type="entry name" value="HGPRTase"/>
    <property type="match status" value="1"/>
</dbReference>
<dbReference type="GO" id="GO:0032264">
    <property type="term" value="P:IMP salvage"/>
    <property type="evidence" value="ECO:0007669"/>
    <property type="project" value="TreeGrafter"/>
</dbReference>
<evidence type="ECO:0000256" key="12">
    <source>
        <dbReference type="ARBA" id="ARBA00022842"/>
    </source>
</evidence>
<evidence type="ECO:0000256" key="6">
    <source>
        <dbReference type="ARBA" id="ARBA00022490"/>
    </source>
</evidence>
<dbReference type="GO" id="GO:0004422">
    <property type="term" value="F:hypoxanthine phosphoribosyltransferase activity"/>
    <property type="evidence" value="ECO:0007669"/>
    <property type="project" value="InterPro"/>
</dbReference>
<feature type="domain" description="Phosphoribosyltransferase" evidence="13">
    <location>
        <begin position="12"/>
        <end position="157"/>
    </location>
</feature>
<dbReference type="EC" id="2.4.2.8" evidence="5"/>
<dbReference type="GO" id="GO:0000166">
    <property type="term" value="F:nucleotide binding"/>
    <property type="evidence" value="ECO:0007669"/>
    <property type="project" value="UniProtKB-KW"/>
</dbReference>
<evidence type="ECO:0000256" key="9">
    <source>
        <dbReference type="ARBA" id="ARBA00022723"/>
    </source>
</evidence>
<evidence type="ECO:0000256" key="2">
    <source>
        <dbReference type="ARBA" id="ARBA00004496"/>
    </source>
</evidence>
<proteinExistence type="inferred from homology"/>
<accession>A0A3G4ZYD3</accession>
<protein>
    <recommendedName>
        <fullName evidence="5">hypoxanthine phosphoribosyltransferase</fullName>
        <ecNumber evidence="5">2.4.2.8</ecNumber>
    </recommendedName>
</protein>
<name>A0A3G4ZYD3_9VIRU</name>
<keyword evidence="6" id="KW-0963">Cytoplasm</keyword>
<dbReference type="InterPro" id="IPR029057">
    <property type="entry name" value="PRTase-like"/>
</dbReference>
<comment type="cofactor">
    <cofactor evidence="1">
        <name>Mg(2+)</name>
        <dbReference type="ChEBI" id="CHEBI:18420"/>
    </cofactor>
</comment>
<keyword evidence="12" id="KW-0460">Magnesium</keyword>
<evidence type="ECO:0000256" key="10">
    <source>
        <dbReference type="ARBA" id="ARBA00022726"/>
    </source>
</evidence>
<sequence>MSKPVELFSELQIKNRIVELGKKITSDYDNKEIICISILKGSFIFMADLIREINLDTSCEFMVVSSYGSKTVSSGNVKIILDLKVDIKDKHVLIIEDIIDSGATIAHLMSVLKERKPASIEVCSLLIRKADKPAYIPKYFGFEIATVDFVIGYGLDANEKFRSMKYIGLLNP</sequence>
<evidence type="ECO:0000256" key="1">
    <source>
        <dbReference type="ARBA" id="ARBA00001946"/>
    </source>
</evidence>
<gene>
    <name evidence="14" type="ORF">Edafosvirus19_10</name>
</gene>